<evidence type="ECO:0000313" key="6">
    <source>
        <dbReference type="EMBL" id="GGC92329.1"/>
    </source>
</evidence>
<accession>A0A916UWT5</accession>
<sequence length="232" mass="24547">MKKLGALMLMAFCQFGWAQATAPVQYQDQATVRAAAEEFLKIQAQGQPGEVNITLGPIDSRLKLATCDNLAPFLPKGSKPWGKISVGVRCTTPTAWLVYMTANVRVSGDYYVAANSISQGQTLTLTDLAKVKGELSNLPAGVITSPEQAIGRTMTMSIASGTLLRMDNLRNIPVIQQGQSVRVTSKGSGFQVSTDALALNNAAEGQIVKARTLSGQVLSGIAKAGGQIEVTY</sequence>
<dbReference type="Proteomes" id="UP000637423">
    <property type="component" value="Unassembled WGS sequence"/>
</dbReference>
<comment type="subcellular location">
    <subcellularLocation>
        <location evidence="1 4">Periplasm</location>
    </subcellularLocation>
</comment>
<gene>
    <name evidence="6" type="primary">flgA</name>
    <name evidence="6" type="ORF">GCM10011396_44510</name>
</gene>
<dbReference type="Gene3D" id="2.30.30.760">
    <property type="match status" value="1"/>
</dbReference>
<dbReference type="RefSeq" id="WP_188568320.1">
    <property type="nucleotide sequence ID" value="NZ_BMED01000005.1"/>
</dbReference>
<dbReference type="GO" id="GO:0042597">
    <property type="term" value="C:periplasmic space"/>
    <property type="evidence" value="ECO:0007669"/>
    <property type="project" value="UniProtKB-SubCell"/>
</dbReference>
<evidence type="ECO:0000259" key="5">
    <source>
        <dbReference type="SMART" id="SM00858"/>
    </source>
</evidence>
<feature type="chain" id="PRO_5038164330" description="Flagella basal body P-ring formation protein FlgA" evidence="4">
    <location>
        <begin position="19"/>
        <end position="232"/>
    </location>
</feature>
<comment type="function">
    <text evidence="4">Involved in the assembly process of the P-ring formation. It may associate with FlgF on the rod constituting a structure essential for the P-ring assembly or may act as a modulator protein for the P-ring assembly.</text>
</comment>
<proteinExistence type="inferred from homology"/>
<comment type="similarity">
    <text evidence="4">Belongs to the FlgA family.</text>
</comment>
<dbReference type="AlphaFoldDB" id="A0A916UWT5"/>
<name>A0A916UWT5_9BURK</name>
<dbReference type="PANTHER" id="PTHR36307:SF1">
    <property type="entry name" value="FLAGELLA BASAL BODY P-RING FORMATION PROTEIN FLGA"/>
    <property type="match status" value="1"/>
</dbReference>
<dbReference type="SMART" id="SM00858">
    <property type="entry name" value="SAF"/>
    <property type="match status" value="1"/>
</dbReference>
<dbReference type="InterPro" id="IPR041231">
    <property type="entry name" value="FlgA_N"/>
</dbReference>
<feature type="signal peptide" evidence="4">
    <location>
        <begin position="1"/>
        <end position="18"/>
    </location>
</feature>
<dbReference type="EMBL" id="BMED01000005">
    <property type="protein sequence ID" value="GGC92329.1"/>
    <property type="molecule type" value="Genomic_DNA"/>
</dbReference>
<keyword evidence="6" id="KW-0966">Cell projection</keyword>
<keyword evidence="6" id="KW-0969">Cilium</keyword>
<dbReference type="InterPro" id="IPR017585">
    <property type="entry name" value="SAF_FlgA"/>
</dbReference>
<dbReference type="InterPro" id="IPR039246">
    <property type="entry name" value="Flagellar_FlgA"/>
</dbReference>
<keyword evidence="2 4" id="KW-0732">Signal</keyword>
<reference evidence="6" key="2">
    <citation type="submission" date="2020-09" db="EMBL/GenBank/DDBJ databases">
        <authorList>
            <person name="Sun Q."/>
            <person name="Zhou Y."/>
        </authorList>
    </citation>
    <scope>NUCLEOTIDE SEQUENCE</scope>
    <source>
        <strain evidence="6">CGMCC 1.10998</strain>
    </source>
</reference>
<evidence type="ECO:0000256" key="1">
    <source>
        <dbReference type="ARBA" id="ARBA00004418"/>
    </source>
</evidence>
<dbReference type="CDD" id="cd11614">
    <property type="entry name" value="SAF_CpaB_FlgA_like"/>
    <property type="match status" value="1"/>
</dbReference>
<evidence type="ECO:0000256" key="3">
    <source>
        <dbReference type="ARBA" id="ARBA00022764"/>
    </source>
</evidence>
<organism evidence="6 7">
    <name type="scientific">Undibacterium terreum</name>
    <dbReference type="NCBI Taxonomy" id="1224302"/>
    <lineage>
        <taxon>Bacteria</taxon>
        <taxon>Pseudomonadati</taxon>
        <taxon>Pseudomonadota</taxon>
        <taxon>Betaproteobacteria</taxon>
        <taxon>Burkholderiales</taxon>
        <taxon>Oxalobacteraceae</taxon>
        <taxon>Undibacterium</taxon>
    </lineage>
</organism>
<comment type="caution">
    <text evidence="6">The sequence shown here is derived from an EMBL/GenBank/DDBJ whole genome shotgun (WGS) entry which is preliminary data.</text>
</comment>
<protein>
    <recommendedName>
        <fullName evidence="4">Flagella basal body P-ring formation protein FlgA</fullName>
    </recommendedName>
</protein>
<keyword evidence="4" id="KW-1005">Bacterial flagellum biogenesis</keyword>
<dbReference type="Pfam" id="PF17656">
    <property type="entry name" value="ChapFlgA_N"/>
    <property type="match status" value="1"/>
</dbReference>
<dbReference type="PANTHER" id="PTHR36307">
    <property type="entry name" value="FLAGELLA BASAL BODY P-RING FORMATION PROTEIN FLGA"/>
    <property type="match status" value="1"/>
</dbReference>
<keyword evidence="6" id="KW-0282">Flagellum</keyword>
<keyword evidence="7" id="KW-1185">Reference proteome</keyword>
<keyword evidence="3 4" id="KW-0574">Periplasm</keyword>
<dbReference type="NCBIfam" id="TIGR03170">
    <property type="entry name" value="flgA_cterm"/>
    <property type="match status" value="1"/>
</dbReference>
<dbReference type="Pfam" id="PF13144">
    <property type="entry name" value="ChapFlgA"/>
    <property type="match status" value="1"/>
</dbReference>
<reference evidence="6" key="1">
    <citation type="journal article" date="2014" name="Int. J. Syst. Evol. Microbiol.">
        <title>Complete genome sequence of Corynebacterium casei LMG S-19264T (=DSM 44701T), isolated from a smear-ripened cheese.</title>
        <authorList>
            <consortium name="US DOE Joint Genome Institute (JGI-PGF)"/>
            <person name="Walter F."/>
            <person name="Albersmeier A."/>
            <person name="Kalinowski J."/>
            <person name="Ruckert C."/>
        </authorList>
    </citation>
    <scope>NUCLEOTIDE SEQUENCE</scope>
    <source>
        <strain evidence="6">CGMCC 1.10998</strain>
    </source>
</reference>
<dbReference type="GO" id="GO:0044780">
    <property type="term" value="P:bacterial-type flagellum assembly"/>
    <property type="evidence" value="ECO:0007669"/>
    <property type="project" value="InterPro"/>
</dbReference>
<evidence type="ECO:0000256" key="2">
    <source>
        <dbReference type="ARBA" id="ARBA00022729"/>
    </source>
</evidence>
<dbReference type="Gene3D" id="3.90.1210.10">
    <property type="entry name" value="Antifreeze-like/N-acetylneuraminic acid synthase C-terminal domain"/>
    <property type="match status" value="1"/>
</dbReference>
<feature type="domain" description="SAF" evidence="5">
    <location>
        <begin position="108"/>
        <end position="170"/>
    </location>
</feature>
<evidence type="ECO:0000313" key="7">
    <source>
        <dbReference type="Proteomes" id="UP000637423"/>
    </source>
</evidence>
<dbReference type="InterPro" id="IPR013974">
    <property type="entry name" value="SAF"/>
</dbReference>
<evidence type="ECO:0000256" key="4">
    <source>
        <dbReference type="RuleBase" id="RU362063"/>
    </source>
</evidence>